<comment type="caution">
    <text evidence="3">The sequence shown here is derived from an EMBL/GenBank/DDBJ whole genome shotgun (WGS) entry which is preliminary data.</text>
</comment>
<dbReference type="EMBL" id="CAJNOK010002514">
    <property type="protein sequence ID" value="CAF0863345.1"/>
    <property type="molecule type" value="Genomic_DNA"/>
</dbReference>
<dbReference type="EMBL" id="CAJOBA010002514">
    <property type="protein sequence ID" value="CAF3648133.1"/>
    <property type="molecule type" value="Genomic_DNA"/>
</dbReference>
<feature type="region of interest" description="Disordered" evidence="1">
    <location>
        <begin position="129"/>
        <end position="186"/>
    </location>
</feature>
<dbReference type="Pfam" id="PF13820">
    <property type="entry name" value="NCOA6_TRADD-N"/>
    <property type="match status" value="1"/>
</dbReference>
<name>A0A813NYX4_9BILA</name>
<dbReference type="EMBL" id="CAJOBC010000041">
    <property type="protein sequence ID" value="CAF3524481.1"/>
    <property type="molecule type" value="Genomic_DNA"/>
</dbReference>
<evidence type="ECO:0000313" key="3">
    <source>
        <dbReference type="EMBL" id="CAF0745744.1"/>
    </source>
</evidence>
<dbReference type="GO" id="GO:0035097">
    <property type="term" value="C:histone methyltransferase complex"/>
    <property type="evidence" value="ECO:0007669"/>
    <property type="project" value="TreeGrafter"/>
</dbReference>
<evidence type="ECO:0000313" key="7">
    <source>
        <dbReference type="Proteomes" id="UP000663829"/>
    </source>
</evidence>
<feature type="compositionally biased region" description="Polar residues" evidence="1">
    <location>
        <begin position="177"/>
        <end position="186"/>
    </location>
</feature>
<accession>A0A813NYX4</accession>
<dbReference type="InterPro" id="IPR032715">
    <property type="entry name" value="NCOA6_TRADD-N"/>
</dbReference>
<protein>
    <recommendedName>
        <fullName evidence="2">Nuclear receptor coactivator 6 TRADD-N domain-containing protein</fullName>
    </recommendedName>
</protein>
<proteinExistence type="predicted"/>
<sequence length="587" mass="64526">MPSINRAPVELEIARDHILHTGRHQRFELKKIEPWNSVKVTFDIPKEAADRLKLLAIQGNKRLKELGILSVEIGHSSTISLKQNESARDTNSIDPQRKLSSNSSTAGLLSDSLQQSVSTTAATLSAPQLPFFGANNDTISTGRRKGTDQQSTQRRRARDPSTTTSRKKRTKASNSNAQQITNAIDSTISETRFQSSASDTAVYNNNTTTNNSLLPESYNRSLSSTNIDQYANSNAKTGTVPYSTNSGTIHGQNQHPQRTTTANDIKTACPQQNSTTFSRPLSTSGTNQKFQYMHQPANSLLVTQHQTTSDDLSSNGRPMQIGSTPGYPTPHPQPQQQFHHPLHPHLQQHQQKSMSMPMFNSSHPSHQNVTAVYVRNNSQPSQTSPGPMRQNNVTPNMGSYISNAELARKQNLPRSAPTNYTNNIEMNGDPLNNDLWLSYPDQQQQHSIYKTKVNGVHTSPPSSTMSLNTPPSPDYIRTLMSNNNAMVDPQQSGNLMLSASPHGQTKCSSVSSLFFKQQQNSSYDMMLPSPNTRTVSSAPSSNFNPNNASQMSTVNNANTGRTSANSLVGVFGKHHFVLLKVSFLQSS</sequence>
<evidence type="ECO:0000256" key="1">
    <source>
        <dbReference type="SAM" id="MobiDB-lite"/>
    </source>
</evidence>
<gene>
    <name evidence="3" type="ORF">GPM918_LOCUS527</name>
    <name evidence="4" type="ORF">OVA965_LOCUS7747</name>
    <name evidence="5" type="ORF">SRO942_LOCUS528</name>
    <name evidence="6" type="ORF">TMI583_LOCUS7742</name>
</gene>
<dbReference type="Proteomes" id="UP000677228">
    <property type="component" value="Unassembled WGS sequence"/>
</dbReference>
<reference evidence="3" key="1">
    <citation type="submission" date="2021-02" db="EMBL/GenBank/DDBJ databases">
        <authorList>
            <person name="Nowell W R."/>
        </authorList>
    </citation>
    <scope>NUCLEOTIDE SEQUENCE</scope>
</reference>
<dbReference type="GO" id="GO:0003713">
    <property type="term" value="F:transcription coactivator activity"/>
    <property type="evidence" value="ECO:0007669"/>
    <property type="project" value="InterPro"/>
</dbReference>
<feature type="region of interest" description="Disordered" evidence="1">
    <location>
        <begin position="308"/>
        <end position="342"/>
    </location>
</feature>
<dbReference type="Proteomes" id="UP000681722">
    <property type="component" value="Unassembled WGS sequence"/>
</dbReference>
<evidence type="ECO:0000313" key="6">
    <source>
        <dbReference type="EMBL" id="CAF3648133.1"/>
    </source>
</evidence>
<evidence type="ECO:0000259" key="2">
    <source>
        <dbReference type="Pfam" id="PF13820"/>
    </source>
</evidence>
<dbReference type="OrthoDB" id="5967287at2759"/>
<keyword evidence="7" id="KW-1185">Reference proteome</keyword>
<dbReference type="AlphaFoldDB" id="A0A813NYX4"/>
<dbReference type="EMBL" id="CAJNOQ010000041">
    <property type="protein sequence ID" value="CAF0745744.1"/>
    <property type="molecule type" value="Genomic_DNA"/>
</dbReference>
<feature type="region of interest" description="Disordered" evidence="1">
    <location>
        <begin position="82"/>
        <end position="107"/>
    </location>
</feature>
<dbReference type="Proteomes" id="UP000663829">
    <property type="component" value="Unassembled WGS sequence"/>
</dbReference>
<dbReference type="InterPro" id="IPR026638">
    <property type="entry name" value="NCOA6"/>
</dbReference>
<dbReference type="PANTHER" id="PTHR15690:SF0">
    <property type="entry name" value="NUCLEAR RECEPTOR COACTIVATOR 6"/>
    <property type="match status" value="1"/>
</dbReference>
<dbReference type="PANTHER" id="PTHR15690">
    <property type="entry name" value="NUCLEAR RECEPTOR COACTIVATOR 6"/>
    <property type="match status" value="1"/>
</dbReference>
<dbReference type="GO" id="GO:0005667">
    <property type="term" value="C:transcription regulator complex"/>
    <property type="evidence" value="ECO:0007669"/>
    <property type="project" value="TreeGrafter"/>
</dbReference>
<dbReference type="Proteomes" id="UP000682733">
    <property type="component" value="Unassembled WGS sequence"/>
</dbReference>
<feature type="compositionally biased region" description="Polar residues" evidence="1">
    <location>
        <begin position="308"/>
        <end position="323"/>
    </location>
</feature>
<evidence type="ECO:0000313" key="4">
    <source>
        <dbReference type="EMBL" id="CAF0863345.1"/>
    </source>
</evidence>
<dbReference type="GO" id="GO:0045944">
    <property type="term" value="P:positive regulation of transcription by RNA polymerase II"/>
    <property type="evidence" value="ECO:0007669"/>
    <property type="project" value="TreeGrafter"/>
</dbReference>
<feature type="domain" description="Nuclear receptor coactivator 6 TRADD-N" evidence="2">
    <location>
        <begin position="19"/>
        <end position="84"/>
    </location>
</feature>
<evidence type="ECO:0000313" key="5">
    <source>
        <dbReference type="EMBL" id="CAF3524481.1"/>
    </source>
</evidence>
<organism evidence="3 7">
    <name type="scientific">Didymodactylos carnosus</name>
    <dbReference type="NCBI Taxonomy" id="1234261"/>
    <lineage>
        <taxon>Eukaryota</taxon>
        <taxon>Metazoa</taxon>
        <taxon>Spiralia</taxon>
        <taxon>Gnathifera</taxon>
        <taxon>Rotifera</taxon>
        <taxon>Eurotatoria</taxon>
        <taxon>Bdelloidea</taxon>
        <taxon>Philodinida</taxon>
        <taxon>Philodinidae</taxon>
        <taxon>Didymodactylos</taxon>
    </lineage>
</organism>